<keyword evidence="1" id="KW-0732">Signal</keyword>
<proteinExistence type="predicted"/>
<feature type="chain" id="PRO_5026102500" evidence="1">
    <location>
        <begin position="20"/>
        <end position="112"/>
    </location>
</feature>
<sequence length="112" mass="12168">MRLLGLLLFIIAYAWETSADSGLEDPFLAGLGVGLGYRSPTVYSGICAAIRKARRRLSNPPSSYTRSLCGAGRGSEADQRLDFGLPSLYRPAEHRQSCCRACYILAIVAALR</sequence>
<gene>
    <name evidence="2" type="ORF">EJ03DRAFT_137611</name>
</gene>
<evidence type="ECO:0000313" key="3">
    <source>
        <dbReference type="Proteomes" id="UP000799436"/>
    </source>
</evidence>
<accession>A0A6G1L4X1</accession>
<feature type="signal peptide" evidence="1">
    <location>
        <begin position="1"/>
        <end position="19"/>
    </location>
</feature>
<name>A0A6G1L4X1_9PEZI</name>
<protein>
    <submittedName>
        <fullName evidence="2">Uncharacterized protein</fullName>
    </submittedName>
</protein>
<dbReference type="Proteomes" id="UP000799436">
    <property type="component" value="Unassembled WGS sequence"/>
</dbReference>
<dbReference type="AlphaFoldDB" id="A0A6G1L4X1"/>
<keyword evidence="3" id="KW-1185">Reference proteome</keyword>
<evidence type="ECO:0000313" key="2">
    <source>
        <dbReference type="EMBL" id="KAF2767971.1"/>
    </source>
</evidence>
<evidence type="ECO:0000256" key="1">
    <source>
        <dbReference type="SAM" id="SignalP"/>
    </source>
</evidence>
<reference evidence="2" key="1">
    <citation type="journal article" date="2020" name="Stud. Mycol.">
        <title>101 Dothideomycetes genomes: a test case for predicting lifestyles and emergence of pathogens.</title>
        <authorList>
            <person name="Haridas S."/>
            <person name="Albert R."/>
            <person name="Binder M."/>
            <person name="Bloem J."/>
            <person name="Labutti K."/>
            <person name="Salamov A."/>
            <person name="Andreopoulos B."/>
            <person name="Baker S."/>
            <person name="Barry K."/>
            <person name="Bills G."/>
            <person name="Bluhm B."/>
            <person name="Cannon C."/>
            <person name="Castanera R."/>
            <person name="Culley D."/>
            <person name="Daum C."/>
            <person name="Ezra D."/>
            <person name="Gonzalez J."/>
            <person name="Henrissat B."/>
            <person name="Kuo A."/>
            <person name="Liang C."/>
            <person name="Lipzen A."/>
            <person name="Lutzoni F."/>
            <person name="Magnuson J."/>
            <person name="Mondo S."/>
            <person name="Nolan M."/>
            <person name="Ohm R."/>
            <person name="Pangilinan J."/>
            <person name="Park H.-J."/>
            <person name="Ramirez L."/>
            <person name="Alfaro M."/>
            <person name="Sun H."/>
            <person name="Tritt A."/>
            <person name="Yoshinaga Y."/>
            <person name="Zwiers L.-H."/>
            <person name="Turgeon B."/>
            <person name="Goodwin S."/>
            <person name="Spatafora J."/>
            <person name="Crous P."/>
            <person name="Grigoriev I."/>
        </authorList>
    </citation>
    <scope>NUCLEOTIDE SEQUENCE</scope>
    <source>
        <strain evidence="2">CBS 116005</strain>
    </source>
</reference>
<organism evidence="2 3">
    <name type="scientific">Teratosphaeria nubilosa</name>
    <dbReference type="NCBI Taxonomy" id="161662"/>
    <lineage>
        <taxon>Eukaryota</taxon>
        <taxon>Fungi</taxon>
        <taxon>Dikarya</taxon>
        <taxon>Ascomycota</taxon>
        <taxon>Pezizomycotina</taxon>
        <taxon>Dothideomycetes</taxon>
        <taxon>Dothideomycetidae</taxon>
        <taxon>Mycosphaerellales</taxon>
        <taxon>Teratosphaeriaceae</taxon>
        <taxon>Teratosphaeria</taxon>
    </lineage>
</organism>
<dbReference type="EMBL" id="ML995849">
    <property type="protein sequence ID" value="KAF2767971.1"/>
    <property type="molecule type" value="Genomic_DNA"/>
</dbReference>